<dbReference type="InterPro" id="IPR039131">
    <property type="entry name" value="NDUFAF1"/>
</dbReference>
<dbReference type="HOGENOM" id="CLU_059028_5_2_5"/>
<sequence>MDINPTWEYVADNVMGGVSNGDMRQETYQGRKASVLYGDVSLDNNGGFIQIACNLGADENTFDASEWTGLELDVSGNGERYDIRLRTDQLTRPWQSFRTEFTAPQEWQTLLVPFDTFISHKTDAIFDPAQLRRVGILAVGREFKAHVAIAGIRLY</sequence>
<dbReference type="SUPFAM" id="SSF49785">
    <property type="entry name" value="Galactose-binding domain-like"/>
    <property type="match status" value="1"/>
</dbReference>
<dbReference type="Proteomes" id="UP000004688">
    <property type="component" value="Chromosome"/>
</dbReference>
<dbReference type="KEGG" id="oar:OA238_c20840"/>
<dbReference type="PANTHER" id="PTHR13194">
    <property type="entry name" value="COMPLEX I INTERMEDIATE-ASSOCIATED PROTEIN 30"/>
    <property type="match status" value="1"/>
</dbReference>
<evidence type="ECO:0000313" key="3">
    <source>
        <dbReference type="EMBL" id="AGI72179.1"/>
    </source>
</evidence>
<dbReference type="RefSeq" id="WP_015495287.1">
    <property type="nucleotide sequence ID" value="NC_020908.1"/>
</dbReference>
<accession>M9RHV6</accession>
<dbReference type="InterPro" id="IPR008979">
    <property type="entry name" value="Galactose-bd-like_sf"/>
</dbReference>
<reference evidence="3 4" key="1">
    <citation type="journal article" date="2013" name="PLoS ONE">
        <title>Poles Apart: Arctic and Antarctic Octadecabacter strains Share High Genome Plasticity and a New Type of Xanthorhodopsin.</title>
        <authorList>
            <person name="Vollmers J."/>
            <person name="Voget S."/>
            <person name="Dietrich S."/>
            <person name="Gollnow K."/>
            <person name="Smits M."/>
            <person name="Meyer K."/>
            <person name="Brinkhoff T."/>
            <person name="Simon M."/>
            <person name="Daniel R."/>
        </authorList>
    </citation>
    <scope>NUCLEOTIDE SEQUENCE [LARGE SCALE GENOMIC DNA]</scope>
    <source>
        <strain evidence="3 4">238</strain>
    </source>
</reference>
<comment type="similarity">
    <text evidence="1">Belongs to the CIA30 family.</text>
</comment>
<gene>
    <name evidence="3" type="ORF">OA238_c20840</name>
</gene>
<dbReference type="PANTHER" id="PTHR13194:SF19">
    <property type="entry name" value="NAD(P)-BINDING ROSSMANN-FOLD SUPERFAMILY PROTEIN"/>
    <property type="match status" value="1"/>
</dbReference>
<name>M9RHV6_9RHOB</name>
<evidence type="ECO:0000259" key="2">
    <source>
        <dbReference type="Pfam" id="PF08547"/>
    </source>
</evidence>
<dbReference type="EMBL" id="CP003742">
    <property type="protein sequence ID" value="AGI72179.1"/>
    <property type="molecule type" value="Genomic_DNA"/>
</dbReference>
<protein>
    <recommendedName>
        <fullName evidence="2">NADH:ubiquinone oxidoreductase intermediate-associated protein 30 domain-containing protein</fullName>
    </recommendedName>
</protein>
<dbReference type="STRING" id="391616.OA238_c20840"/>
<dbReference type="InterPro" id="IPR013857">
    <property type="entry name" value="NADH-UbQ_OxRdtase-assoc_prot30"/>
</dbReference>
<dbReference type="eggNOG" id="COG0702">
    <property type="taxonomic scope" value="Bacteria"/>
</dbReference>
<dbReference type="AlphaFoldDB" id="M9RHV6"/>
<organism evidence="3 4">
    <name type="scientific">Octadecabacter arcticus 238</name>
    <dbReference type="NCBI Taxonomy" id="391616"/>
    <lineage>
        <taxon>Bacteria</taxon>
        <taxon>Pseudomonadati</taxon>
        <taxon>Pseudomonadota</taxon>
        <taxon>Alphaproteobacteria</taxon>
        <taxon>Rhodobacterales</taxon>
        <taxon>Roseobacteraceae</taxon>
        <taxon>Octadecabacter</taxon>
    </lineage>
</organism>
<evidence type="ECO:0000313" key="4">
    <source>
        <dbReference type="Proteomes" id="UP000004688"/>
    </source>
</evidence>
<proteinExistence type="inferred from homology"/>
<dbReference type="Gene3D" id="2.60.120.430">
    <property type="entry name" value="Galactose-binding lectin"/>
    <property type="match status" value="1"/>
</dbReference>
<dbReference type="Pfam" id="PF08547">
    <property type="entry name" value="CIA30"/>
    <property type="match status" value="1"/>
</dbReference>
<feature type="domain" description="NADH:ubiquinone oxidoreductase intermediate-associated protein 30" evidence="2">
    <location>
        <begin position="6"/>
        <end position="140"/>
    </location>
</feature>
<dbReference type="OrthoDB" id="442188at2"/>
<evidence type="ECO:0000256" key="1">
    <source>
        <dbReference type="ARBA" id="ARBA00007884"/>
    </source>
</evidence>
<keyword evidence="4" id="KW-1185">Reference proteome</keyword>